<dbReference type="RefSeq" id="WP_191804934.1">
    <property type="nucleotide sequence ID" value="NZ_JACSQL010000023.1"/>
</dbReference>
<feature type="signal peptide" evidence="1">
    <location>
        <begin position="1"/>
        <end position="19"/>
    </location>
</feature>
<evidence type="ECO:0000313" key="3">
    <source>
        <dbReference type="Proteomes" id="UP000608071"/>
    </source>
</evidence>
<evidence type="ECO:0008006" key="4">
    <source>
        <dbReference type="Google" id="ProtNLM"/>
    </source>
</evidence>
<reference evidence="2 3" key="1">
    <citation type="submission" date="2020-08" db="EMBL/GenBank/DDBJ databases">
        <title>A Genomic Blueprint of the Chicken Gut Microbiome.</title>
        <authorList>
            <person name="Gilroy R."/>
            <person name="Ravi A."/>
            <person name="Getino M."/>
            <person name="Pursley I."/>
            <person name="Horton D.L."/>
            <person name="Alikhan N.-F."/>
            <person name="Baker D."/>
            <person name="Gharbi K."/>
            <person name="Hall N."/>
            <person name="Watson M."/>
            <person name="Adriaenssens E.M."/>
            <person name="Foster-Nyarko E."/>
            <person name="Jarju S."/>
            <person name="Secka A."/>
            <person name="Antonio M."/>
            <person name="Oren A."/>
            <person name="Chaudhuri R."/>
            <person name="La Ragione R.M."/>
            <person name="Hildebrand F."/>
            <person name="Pallen M.J."/>
        </authorList>
    </citation>
    <scope>NUCLEOTIDE SEQUENCE [LARGE SCALE GENOMIC DNA]</scope>
    <source>
        <strain evidence="2 3">Sa2BVA9</strain>
    </source>
</reference>
<keyword evidence="3" id="KW-1185">Reference proteome</keyword>
<dbReference type="SUPFAM" id="SSF82171">
    <property type="entry name" value="DPP6 N-terminal domain-like"/>
    <property type="match status" value="1"/>
</dbReference>
<proteinExistence type="predicted"/>
<organism evidence="2 3">
    <name type="scientific">Paenibacillus gallinarum</name>
    <dbReference type="NCBI Taxonomy" id="2762232"/>
    <lineage>
        <taxon>Bacteria</taxon>
        <taxon>Bacillati</taxon>
        <taxon>Bacillota</taxon>
        <taxon>Bacilli</taxon>
        <taxon>Bacillales</taxon>
        <taxon>Paenibacillaceae</taxon>
        <taxon>Paenibacillus</taxon>
    </lineage>
</organism>
<accession>A0ABR8T6J1</accession>
<comment type="caution">
    <text evidence="2">The sequence shown here is derived from an EMBL/GenBank/DDBJ whole genome shotgun (WGS) entry which is preliminary data.</text>
</comment>
<gene>
    <name evidence="2" type="ORF">H9647_24400</name>
</gene>
<dbReference type="EMBL" id="JACSQL010000023">
    <property type="protein sequence ID" value="MBD7971209.1"/>
    <property type="molecule type" value="Genomic_DNA"/>
</dbReference>
<evidence type="ECO:0000256" key="1">
    <source>
        <dbReference type="SAM" id="SignalP"/>
    </source>
</evidence>
<feature type="chain" id="PRO_5045872825" description="Lipoprotein" evidence="1">
    <location>
        <begin position="20"/>
        <end position="252"/>
    </location>
</feature>
<dbReference type="Proteomes" id="UP000608071">
    <property type="component" value="Unassembled WGS sequence"/>
</dbReference>
<name>A0ABR8T6J1_9BACL</name>
<sequence length="252" mass="29204">MMITFKKMVLARTLITALAGCSDSTTNQNTNSLTETTVTFPIENKATSTDNEELTFNQKMKKYKATQDIKDIAWSESTERYVYIKETGIDKFDVYLGDYKLKKEEAVISHNYNSQDSFVSMSPKGDYFLITRLKDVNPDRYNSELYYTLDKKKYFTLFSIGKPYWDQDGKLIRSTEYIDKYSTTYQSLISVDTFKSVPSDNDPFEETVNVVTGKKHEKTKVVFYIEDVEDNVIVYAETDLDTDSSIQKEVKY</sequence>
<protein>
    <recommendedName>
        <fullName evidence="4">Lipoprotein</fullName>
    </recommendedName>
</protein>
<keyword evidence="1" id="KW-0732">Signal</keyword>
<evidence type="ECO:0000313" key="2">
    <source>
        <dbReference type="EMBL" id="MBD7971209.1"/>
    </source>
</evidence>